<reference evidence="2" key="1">
    <citation type="submission" date="2017-02" db="EMBL/GenBank/DDBJ databases">
        <authorList>
            <person name="Varghese N."/>
            <person name="Submissions S."/>
        </authorList>
    </citation>
    <scope>NUCLEOTIDE SEQUENCE [LARGE SCALE GENOMIC DNA]</scope>
    <source>
        <strain evidence="2">DSM 22385</strain>
    </source>
</reference>
<dbReference type="STRING" id="572036.SAMN05661099_1721"/>
<organism evidence="1 2">
    <name type="scientific">Daejeonella lutea</name>
    <dbReference type="NCBI Taxonomy" id="572036"/>
    <lineage>
        <taxon>Bacteria</taxon>
        <taxon>Pseudomonadati</taxon>
        <taxon>Bacteroidota</taxon>
        <taxon>Sphingobacteriia</taxon>
        <taxon>Sphingobacteriales</taxon>
        <taxon>Sphingobacteriaceae</taxon>
        <taxon>Daejeonella</taxon>
    </lineage>
</organism>
<evidence type="ECO:0008006" key="3">
    <source>
        <dbReference type="Google" id="ProtNLM"/>
    </source>
</evidence>
<dbReference type="RefSeq" id="WP_079702163.1">
    <property type="nucleotide sequence ID" value="NZ_FUYR01000001.1"/>
</dbReference>
<accession>A0A1T5BYU8</accession>
<gene>
    <name evidence="1" type="ORF">SAMN05661099_1721</name>
</gene>
<name>A0A1T5BYU8_9SPHI</name>
<sequence>MKFIEQIERINRLHELIKFRRTGTPQELARRLDLSTSMVFKLLEELKVKEAPIEYSREFRTYYYTQPFLMNITLNFRPLSAEESID</sequence>
<proteinExistence type="predicted"/>
<dbReference type="AlphaFoldDB" id="A0A1T5BYU8"/>
<dbReference type="EMBL" id="FUYR01000001">
    <property type="protein sequence ID" value="SKB52249.1"/>
    <property type="molecule type" value="Genomic_DNA"/>
</dbReference>
<dbReference type="OrthoDB" id="1163801at2"/>
<dbReference type="Proteomes" id="UP000189981">
    <property type="component" value="Unassembled WGS sequence"/>
</dbReference>
<evidence type="ECO:0000313" key="1">
    <source>
        <dbReference type="EMBL" id="SKB52249.1"/>
    </source>
</evidence>
<keyword evidence="2" id="KW-1185">Reference proteome</keyword>
<protein>
    <recommendedName>
        <fullName evidence="3">HTH domain-containing protein</fullName>
    </recommendedName>
</protein>
<evidence type="ECO:0000313" key="2">
    <source>
        <dbReference type="Proteomes" id="UP000189981"/>
    </source>
</evidence>